<proteinExistence type="predicted"/>
<dbReference type="Pfam" id="PF08578">
    <property type="entry name" value="DUF1765"/>
    <property type="match status" value="1"/>
</dbReference>
<feature type="compositionally biased region" description="Basic residues" evidence="1">
    <location>
        <begin position="1"/>
        <end position="10"/>
    </location>
</feature>
<dbReference type="Proteomes" id="UP001378960">
    <property type="component" value="Unassembled WGS sequence"/>
</dbReference>
<sequence length="1057" mass="122184">MRLLSRRRGGQRASEDINTHSQTQIPSTPPPPQPNQQLQSNPNSSSLKSISSIPTISSISPLIFSKNNTNNNNNNNSNTSETSYNTIIKILEHSLSKFNNLKKNSPSRANIIRLHLLPYLRYPPYPFININILLSTSLIDLNIESLHIFSSILISWSTELLNILILDYNLISSLDKNCYFEALSRLISHNIWFIYQLNLNYSSQFTSIYESYRKLLLKTFQLSIQRLNSKNISQSISIFVGKIFAFSFYHLNDISKGLIFLLNTKLINFKKLINTNIDPTILNDLSSKFPSHLSNLIHSNQFIRSVNYSIESHFINSMIPPREKIIGIDDTKGIWVNRWSSFDNISIFCSFLRNYLSISSIYLKNFPLLMINDNYITNLPGYSQLITHIYEIFDFHIKNQLIKYSNLKNNKNININNLSNDNYLFVIPPNVSQQSNIDKLFNLLSDVLQNPRHESEILLCSGLIKSYEKILKLFILKTNILDSLMIETLFDIFVQFLNHIYIESTKANLSTSLDWSFWLDVLIKLLDSNNSNAEIKSLTTIYQIWDYIPDQHIDSSYHWISKPNESSRLNFALYLINNENWFKFFGHYMPLERDMYIKLIVWKILGINSLENIIHYNNYKFKHSLDQSIIGKIILQNLNLTYSKTDGLIFKPFDPIINKKFIISPILDKDEIKRDNKLRIYPYEILDDAIYSVSSINSEKISSKTSLKKTKSNESTKSNNTWIGKIFNKNNSNSNNNLKNLKNKSDQSIDENKSISKFLNISKPTPIKDSSFSINDSPISSIASSLSSLELMKNDSFNNSISPDDLSQPPEWNQQIEINKSFYEFKLINNKQKINSFLQRLNTFNNNNYLFKELLIINDEPKLPSIDVNKLMEYKFNKNSPSLESLITKEEKDEIQNENVTPTDISNGYDFFIDTNNGFDYINNLNITTGFDDEIDFGYNTGTKILDDGLNEDIKECTRKTSASLNYLSNGLLTYNEEVNNFQNFITNQIMELNNNPEFDLLSIDDYTDHCSVSSSSLLEIPPINKSFKLNNNKYNRLKLSIPNIIPHIKGDRLNAS</sequence>
<dbReference type="PANTHER" id="PTHR37988:SF1">
    <property type="entry name" value="UPF0592 MEMBRANE PROTEIN C7D4.03C"/>
    <property type="match status" value="1"/>
</dbReference>
<gene>
    <name evidence="2" type="ORF">DAPK24_018150</name>
</gene>
<dbReference type="EMBL" id="BTGB01000002">
    <property type="protein sequence ID" value="GMM45240.1"/>
    <property type="molecule type" value="Genomic_DNA"/>
</dbReference>
<evidence type="ECO:0000256" key="1">
    <source>
        <dbReference type="SAM" id="MobiDB-lite"/>
    </source>
</evidence>
<evidence type="ECO:0000313" key="3">
    <source>
        <dbReference type="Proteomes" id="UP001378960"/>
    </source>
</evidence>
<accession>A0AAV5R1T5</accession>
<protein>
    <recommendedName>
        <fullName evidence="4">Meiotically up-regulated protein Msb1/Mug8 domain-containing protein</fullName>
    </recommendedName>
</protein>
<evidence type="ECO:0008006" key="4">
    <source>
        <dbReference type="Google" id="ProtNLM"/>
    </source>
</evidence>
<reference evidence="2 3" key="1">
    <citation type="journal article" date="2023" name="Elife">
        <title>Identification of key yeast species and microbe-microbe interactions impacting larval growth of Drosophila in the wild.</title>
        <authorList>
            <person name="Mure A."/>
            <person name="Sugiura Y."/>
            <person name="Maeda R."/>
            <person name="Honda K."/>
            <person name="Sakurai N."/>
            <person name="Takahashi Y."/>
            <person name="Watada M."/>
            <person name="Katoh T."/>
            <person name="Gotoh A."/>
            <person name="Gotoh Y."/>
            <person name="Taniguchi I."/>
            <person name="Nakamura K."/>
            <person name="Hayashi T."/>
            <person name="Katayama T."/>
            <person name="Uemura T."/>
            <person name="Hattori Y."/>
        </authorList>
    </citation>
    <scope>NUCLEOTIDE SEQUENCE [LARGE SCALE GENOMIC DNA]</scope>
    <source>
        <strain evidence="2 3">PK-24</strain>
    </source>
</reference>
<dbReference type="AlphaFoldDB" id="A0AAV5R1T5"/>
<feature type="region of interest" description="Disordered" evidence="1">
    <location>
        <begin position="1"/>
        <end position="50"/>
    </location>
</feature>
<dbReference type="PANTHER" id="PTHR37988">
    <property type="entry name" value="UPF0592 MEMBRANE PROTEIN C7D4.03C"/>
    <property type="match status" value="1"/>
</dbReference>
<feature type="compositionally biased region" description="Low complexity" evidence="1">
    <location>
        <begin position="35"/>
        <end position="50"/>
    </location>
</feature>
<comment type="caution">
    <text evidence="2">The sequence shown here is derived from an EMBL/GenBank/DDBJ whole genome shotgun (WGS) entry which is preliminary data.</text>
</comment>
<evidence type="ECO:0000313" key="2">
    <source>
        <dbReference type="EMBL" id="GMM45240.1"/>
    </source>
</evidence>
<dbReference type="InterPro" id="IPR013887">
    <property type="entry name" value="UPF0592"/>
</dbReference>
<keyword evidence="3" id="KW-1185">Reference proteome</keyword>
<name>A0AAV5R1T5_PICKL</name>
<organism evidence="2 3">
    <name type="scientific">Pichia kluyveri</name>
    <name type="common">Yeast</name>
    <dbReference type="NCBI Taxonomy" id="36015"/>
    <lineage>
        <taxon>Eukaryota</taxon>
        <taxon>Fungi</taxon>
        <taxon>Dikarya</taxon>
        <taxon>Ascomycota</taxon>
        <taxon>Saccharomycotina</taxon>
        <taxon>Pichiomycetes</taxon>
        <taxon>Pichiales</taxon>
        <taxon>Pichiaceae</taxon>
        <taxon>Pichia</taxon>
    </lineage>
</organism>